<evidence type="ECO:0000313" key="3">
    <source>
        <dbReference type="Proteomes" id="UP001305779"/>
    </source>
</evidence>
<dbReference type="Proteomes" id="UP001305779">
    <property type="component" value="Unassembled WGS sequence"/>
</dbReference>
<dbReference type="Pfam" id="PF06197">
    <property type="entry name" value="DUF998"/>
    <property type="match status" value="1"/>
</dbReference>
<feature type="transmembrane region" description="Helical" evidence="1">
    <location>
        <begin position="99"/>
        <end position="119"/>
    </location>
</feature>
<evidence type="ECO:0000313" key="2">
    <source>
        <dbReference type="EMBL" id="KAK4497987.1"/>
    </source>
</evidence>
<protein>
    <recommendedName>
        <fullName evidence="4">DUF998 domain-containing protein</fullName>
    </recommendedName>
</protein>
<dbReference type="InterPro" id="IPR009339">
    <property type="entry name" value="DUF998"/>
</dbReference>
<accession>A0ABR0E977</accession>
<feature type="transmembrane region" description="Helical" evidence="1">
    <location>
        <begin position="167"/>
        <end position="185"/>
    </location>
</feature>
<dbReference type="EMBL" id="JAXOVC010000008">
    <property type="protein sequence ID" value="KAK4497987.1"/>
    <property type="molecule type" value="Genomic_DNA"/>
</dbReference>
<name>A0ABR0E977_ZASCE</name>
<keyword evidence="1" id="KW-0812">Transmembrane</keyword>
<keyword evidence="3" id="KW-1185">Reference proteome</keyword>
<proteinExistence type="predicted"/>
<reference evidence="2 3" key="1">
    <citation type="journal article" date="2023" name="G3 (Bethesda)">
        <title>A chromosome-level genome assembly of Zasmidium syzygii isolated from banana leaves.</title>
        <authorList>
            <person name="van Westerhoven A.C."/>
            <person name="Mehrabi R."/>
            <person name="Talebi R."/>
            <person name="Steentjes M.B.F."/>
            <person name="Corcolon B."/>
            <person name="Chong P.A."/>
            <person name="Kema G.H.J."/>
            <person name="Seidl M.F."/>
        </authorList>
    </citation>
    <scope>NUCLEOTIDE SEQUENCE [LARGE SCALE GENOMIC DNA]</scope>
    <source>
        <strain evidence="2 3">P124</strain>
    </source>
</reference>
<keyword evidence="1" id="KW-1133">Transmembrane helix</keyword>
<gene>
    <name evidence="2" type="ORF">PRZ48_010643</name>
</gene>
<organism evidence="2 3">
    <name type="scientific">Zasmidium cellare</name>
    <name type="common">Wine cellar mold</name>
    <name type="synonym">Racodium cellare</name>
    <dbReference type="NCBI Taxonomy" id="395010"/>
    <lineage>
        <taxon>Eukaryota</taxon>
        <taxon>Fungi</taxon>
        <taxon>Dikarya</taxon>
        <taxon>Ascomycota</taxon>
        <taxon>Pezizomycotina</taxon>
        <taxon>Dothideomycetes</taxon>
        <taxon>Dothideomycetidae</taxon>
        <taxon>Mycosphaerellales</taxon>
        <taxon>Mycosphaerellaceae</taxon>
        <taxon>Zasmidium</taxon>
    </lineage>
</organism>
<sequence>MATTQQISRTLAILIWLTAPTLYLGIERYASRMFSPYYSYLHRFTSDLGIPYAYNDPDSGHLNNSWRAVQMNLNFAVNGFLFLVGQIFLLRATGQKGFFTARVVIAVLYCIGVILVAAVPGGPKEHESGNVRWHSIGAILAICGGNINSLLAGFATPADSKPVYRRICLLLGTIGIFGPGLYPVLGSWEFKGFWQRMSIYPTQAWEYSTAVSLIFELLQTGRSVKKD</sequence>
<evidence type="ECO:0000256" key="1">
    <source>
        <dbReference type="SAM" id="Phobius"/>
    </source>
</evidence>
<feature type="transmembrane region" description="Helical" evidence="1">
    <location>
        <begin position="73"/>
        <end position="92"/>
    </location>
</feature>
<evidence type="ECO:0008006" key="4">
    <source>
        <dbReference type="Google" id="ProtNLM"/>
    </source>
</evidence>
<feature type="transmembrane region" description="Helical" evidence="1">
    <location>
        <begin position="7"/>
        <end position="26"/>
    </location>
</feature>
<comment type="caution">
    <text evidence="2">The sequence shown here is derived from an EMBL/GenBank/DDBJ whole genome shotgun (WGS) entry which is preliminary data.</text>
</comment>
<feature type="transmembrane region" description="Helical" evidence="1">
    <location>
        <begin position="131"/>
        <end position="155"/>
    </location>
</feature>
<keyword evidence="1" id="KW-0472">Membrane</keyword>